<proteinExistence type="predicted"/>
<reference evidence="2" key="1">
    <citation type="journal article" date="2020" name="mSystems">
        <title>Genome- and Community-Level Interaction Insights into Carbon Utilization and Element Cycling Functions of Hydrothermarchaeota in Hydrothermal Sediment.</title>
        <authorList>
            <person name="Zhou Z."/>
            <person name="Liu Y."/>
            <person name="Xu W."/>
            <person name="Pan J."/>
            <person name="Luo Z.H."/>
            <person name="Li M."/>
        </authorList>
    </citation>
    <scope>NUCLEOTIDE SEQUENCE [LARGE SCALE GENOMIC DNA]</scope>
    <source>
        <strain evidence="2">SpSt-402</strain>
    </source>
</reference>
<dbReference type="EMBL" id="DSRD01000215">
    <property type="protein sequence ID" value="HGW93303.1"/>
    <property type="molecule type" value="Genomic_DNA"/>
</dbReference>
<comment type="caution">
    <text evidence="2">The sequence shown here is derived from an EMBL/GenBank/DDBJ whole genome shotgun (WGS) entry which is preliminary data.</text>
</comment>
<evidence type="ECO:0000256" key="1">
    <source>
        <dbReference type="SAM" id="MobiDB-lite"/>
    </source>
</evidence>
<name>A0A832M1K6_9CYAN</name>
<accession>A0A832M1K6</accession>
<feature type="compositionally biased region" description="Low complexity" evidence="1">
    <location>
        <begin position="69"/>
        <end position="78"/>
    </location>
</feature>
<organism evidence="2">
    <name type="scientific">Oscillatoriales cyanobacterium SpSt-402</name>
    <dbReference type="NCBI Taxonomy" id="2282168"/>
    <lineage>
        <taxon>Bacteria</taxon>
        <taxon>Bacillati</taxon>
        <taxon>Cyanobacteriota</taxon>
        <taxon>Cyanophyceae</taxon>
        <taxon>Oscillatoriophycideae</taxon>
        <taxon>Oscillatoriales</taxon>
    </lineage>
</organism>
<evidence type="ECO:0000313" key="2">
    <source>
        <dbReference type="EMBL" id="HGW93303.1"/>
    </source>
</evidence>
<protein>
    <submittedName>
        <fullName evidence="2">Uncharacterized protein</fullName>
    </submittedName>
</protein>
<sequence>MKRHQIRRMIPGNVSDAQLRRAIADLGLPADDDHSYSDEEARQILNQFRGQQESGKSNPYATGEERHSQSQQSAHQASVQDKASLSVRTKKQLASINASLEKIEADRENAIEQVSDKLAYLYSPQTFHAAVLNRTAEKLGLKATEPEPEAEIITLDSLGDCFSSFADSIEYPAIAPSSALGCLPM</sequence>
<feature type="compositionally biased region" description="Polar residues" evidence="1">
    <location>
        <begin position="47"/>
        <end position="60"/>
    </location>
</feature>
<gene>
    <name evidence="2" type="ORF">ENR47_03310</name>
</gene>
<dbReference type="AlphaFoldDB" id="A0A832M1K6"/>
<feature type="region of interest" description="Disordered" evidence="1">
    <location>
        <begin position="47"/>
        <end position="84"/>
    </location>
</feature>